<feature type="transmembrane region" description="Helical" evidence="6">
    <location>
        <begin position="297"/>
        <end position="315"/>
    </location>
</feature>
<comment type="caution">
    <text evidence="7">The sequence shown here is derived from an EMBL/GenBank/DDBJ whole genome shotgun (WGS) entry which is preliminary data.</text>
</comment>
<dbReference type="GO" id="GO:0051301">
    <property type="term" value="P:cell division"/>
    <property type="evidence" value="ECO:0007669"/>
    <property type="project" value="InterPro"/>
</dbReference>
<evidence type="ECO:0000256" key="1">
    <source>
        <dbReference type="ARBA" id="ARBA00004141"/>
    </source>
</evidence>
<dbReference type="PANTHER" id="PTHR30474">
    <property type="entry name" value="CELL CYCLE PROTEIN"/>
    <property type="match status" value="1"/>
</dbReference>
<dbReference type="GO" id="GO:0008360">
    <property type="term" value="P:regulation of cell shape"/>
    <property type="evidence" value="ECO:0007669"/>
    <property type="project" value="UniProtKB-KW"/>
</dbReference>
<accession>A0A1F6BW56</accession>
<dbReference type="GO" id="GO:0015648">
    <property type="term" value="F:lipid-linked peptidoglycan transporter activity"/>
    <property type="evidence" value="ECO:0007669"/>
    <property type="project" value="TreeGrafter"/>
</dbReference>
<dbReference type="EMBL" id="MFKG01000006">
    <property type="protein sequence ID" value="OGG40747.1"/>
    <property type="molecule type" value="Genomic_DNA"/>
</dbReference>
<feature type="transmembrane region" description="Helical" evidence="6">
    <location>
        <begin position="327"/>
        <end position="349"/>
    </location>
</feature>
<feature type="transmembrane region" description="Helical" evidence="6">
    <location>
        <begin position="155"/>
        <end position="172"/>
    </location>
</feature>
<dbReference type="InterPro" id="IPR001182">
    <property type="entry name" value="FtsW/RodA"/>
</dbReference>
<dbReference type="AlphaFoldDB" id="A0A1F6BW56"/>
<feature type="transmembrane region" description="Helical" evidence="6">
    <location>
        <begin position="69"/>
        <end position="87"/>
    </location>
</feature>
<name>A0A1F6BW56_9BACT</name>
<organism evidence="7 8">
    <name type="scientific">Candidatus Jorgensenbacteria bacterium GWA1_49_17</name>
    <dbReference type="NCBI Taxonomy" id="1798467"/>
    <lineage>
        <taxon>Bacteria</taxon>
        <taxon>Candidatus Joergenseniibacteriota</taxon>
    </lineage>
</organism>
<evidence type="ECO:0000256" key="4">
    <source>
        <dbReference type="ARBA" id="ARBA00022989"/>
    </source>
</evidence>
<dbReference type="GO" id="GO:0005886">
    <property type="term" value="C:plasma membrane"/>
    <property type="evidence" value="ECO:0007669"/>
    <property type="project" value="TreeGrafter"/>
</dbReference>
<dbReference type="Proteomes" id="UP000179368">
    <property type="component" value="Unassembled WGS sequence"/>
</dbReference>
<proteinExistence type="predicted"/>
<evidence type="ECO:0008006" key="9">
    <source>
        <dbReference type="Google" id="ProtNLM"/>
    </source>
</evidence>
<evidence type="ECO:0000256" key="2">
    <source>
        <dbReference type="ARBA" id="ARBA00022692"/>
    </source>
</evidence>
<keyword evidence="2 6" id="KW-0812">Transmembrane</keyword>
<feature type="transmembrane region" description="Helical" evidence="6">
    <location>
        <begin position="265"/>
        <end position="285"/>
    </location>
</feature>
<dbReference type="InterPro" id="IPR018365">
    <property type="entry name" value="Cell_cycle_FtsW-rel_CS"/>
</dbReference>
<gene>
    <name evidence="7" type="ORF">A2116_00415</name>
</gene>
<feature type="transmembrane region" description="Helical" evidence="6">
    <location>
        <begin position="39"/>
        <end position="57"/>
    </location>
</feature>
<keyword evidence="4 6" id="KW-1133">Transmembrane helix</keyword>
<dbReference type="GO" id="GO:0032153">
    <property type="term" value="C:cell division site"/>
    <property type="evidence" value="ECO:0007669"/>
    <property type="project" value="TreeGrafter"/>
</dbReference>
<evidence type="ECO:0000313" key="7">
    <source>
        <dbReference type="EMBL" id="OGG40747.1"/>
    </source>
</evidence>
<evidence type="ECO:0000256" key="5">
    <source>
        <dbReference type="ARBA" id="ARBA00023136"/>
    </source>
</evidence>
<protein>
    <recommendedName>
        <fullName evidence="9">Rod shape-determining protein RodA</fullName>
    </recommendedName>
</protein>
<comment type="subcellular location">
    <subcellularLocation>
        <location evidence="1">Membrane</location>
        <topology evidence="1">Multi-pass membrane protein</topology>
    </subcellularLocation>
</comment>
<dbReference type="Pfam" id="PF01098">
    <property type="entry name" value="FTSW_RODA_SPOVE"/>
    <property type="match status" value="1"/>
</dbReference>
<reference evidence="7 8" key="1">
    <citation type="journal article" date="2016" name="Nat. Commun.">
        <title>Thousands of microbial genomes shed light on interconnected biogeochemical processes in an aquifer system.</title>
        <authorList>
            <person name="Anantharaman K."/>
            <person name="Brown C.T."/>
            <person name="Hug L.A."/>
            <person name="Sharon I."/>
            <person name="Castelle C.J."/>
            <person name="Probst A.J."/>
            <person name="Thomas B.C."/>
            <person name="Singh A."/>
            <person name="Wilkins M.J."/>
            <person name="Karaoz U."/>
            <person name="Brodie E.L."/>
            <person name="Williams K.H."/>
            <person name="Hubbard S.S."/>
            <person name="Banfield J.F."/>
        </authorList>
    </citation>
    <scope>NUCLEOTIDE SEQUENCE [LARGE SCALE GENOMIC DNA]</scope>
</reference>
<evidence type="ECO:0000256" key="6">
    <source>
        <dbReference type="SAM" id="Phobius"/>
    </source>
</evidence>
<evidence type="ECO:0000256" key="3">
    <source>
        <dbReference type="ARBA" id="ARBA00022960"/>
    </source>
</evidence>
<keyword evidence="3" id="KW-0133">Cell shape</keyword>
<evidence type="ECO:0000313" key="8">
    <source>
        <dbReference type="Proteomes" id="UP000179368"/>
    </source>
</evidence>
<keyword evidence="5 6" id="KW-0472">Membrane</keyword>
<dbReference type="PROSITE" id="PS00428">
    <property type="entry name" value="FTSW_RODA_SPOVE"/>
    <property type="match status" value="1"/>
</dbReference>
<sequence length="357" mass="39452">MTYSFRNFDWVLLGGILVLAAASLLSLFSSSTALFYRQLVWYVAAIIVIVGGSRFDWRGIVSQTYFRQGLYWFSIILLIIVSLQSETVRGVKSWLQFGGFEFQPAELAKLSLILILAGFFSRRYVAAWLGKNIALSFFYTALPAVLVVIQPDFGSAAVIFAIWLGFLLTSGVNKKRLFFGIIIAILVFTFLWVSYLRPYQKERIIGFLNPNADQLGINYNVVQSKIAIGSAGFWGKGFGSGSQVQLGFLPEAETDFLFAAFVEEWGVFGGAIVILAFLLILYRIIKIGIGASNNDSKFIVLGLALVLTVQFFINIGSNLGILPVTGINFPFLSYGGSSILTLSVLMSIIQKIKIESH</sequence>
<feature type="transmembrane region" description="Helical" evidence="6">
    <location>
        <begin position="132"/>
        <end position="149"/>
    </location>
</feature>
<dbReference type="PANTHER" id="PTHR30474:SF1">
    <property type="entry name" value="PEPTIDOGLYCAN GLYCOSYLTRANSFERASE MRDB"/>
    <property type="match status" value="1"/>
</dbReference>
<feature type="transmembrane region" description="Helical" evidence="6">
    <location>
        <begin position="177"/>
        <end position="195"/>
    </location>
</feature>
<feature type="transmembrane region" description="Helical" evidence="6">
    <location>
        <begin position="107"/>
        <end position="125"/>
    </location>
</feature>